<dbReference type="OrthoDB" id="2894189at2759"/>
<dbReference type="Gene3D" id="1.10.340.70">
    <property type="match status" value="1"/>
</dbReference>
<dbReference type="SUPFAM" id="SSF56672">
    <property type="entry name" value="DNA/RNA polymerases"/>
    <property type="match status" value="1"/>
</dbReference>
<evidence type="ECO:0000256" key="1">
    <source>
        <dbReference type="SAM" id="MobiDB-lite"/>
    </source>
</evidence>
<dbReference type="Proteomes" id="UP000765509">
    <property type="component" value="Unassembled WGS sequence"/>
</dbReference>
<dbReference type="PANTHER" id="PTHR37984:SF5">
    <property type="entry name" value="PROTEIN NYNRIN-LIKE"/>
    <property type="match status" value="1"/>
</dbReference>
<gene>
    <name evidence="3" type="ORF">O181_041583</name>
</gene>
<feature type="region of interest" description="Disordered" evidence="1">
    <location>
        <begin position="71"/>
        <end position="96"/>
    </location>
</feature>
<proteinExistence type="predicted"/>
<dbReference type="AlphaFoldDB" id="A0A9Q3DJF7"/>
<dbReference type="InterPro" id="IPR043502">
    <property type="entry name" value="DNA/RNA_pol_sf"/>
</dbReference>
<dbReference type="EMBL" id="AVOT02016534">
    <property type="protein sequence ID" value="MBW0501868.1"/>
    <property type="molecule type" value="Genomic_DNA"/>
</dbReference>
<dbReference type="PANTHER" id="PTHR37984">
    <property type="entry name" value="PROTEIN CBG26694"/>
    <property type="match status" value="1"/>
</dbReference>
<evidence type="ECO:0000313" key="4">
    <source>
        <dbReference type="Proteomes" id="UP000765509"/>
    </source>
</evidence>
<dbReference type="InterPro" id="IPR041588">
    <property type="entry name" value="Integrase_H2C2"/>
</dbReference>
<evidence type="ECO:0000259" key="2">
    <source>
        <dbReference type="Pfam" id="PF17921"/>
    </source>
</evidence>
<sequence length="299" mass="34887">MGGYDERQQDITTRALTTFETPLGRLQLTRLPQGETKSVAFYKAQTTWILQEQIPDHLAIFIDDGGIKGPSMPDGLSIRPKGEDKEESERDDCDEEEDWIKPHPRFDLKEVNTSEVGKLSRNKRNIEIPIKQEGSGKHMQEYLNTLQKPQSIEEEYFNKIKRRSVNFYLKGGHLIRINQEHPQIAVYNEKAQKQILKKMHEGLGHRGENETYRRIKTRYWWEGMKNIVKKWVRSCQKCQKRSKLQQKEEAQISVTSTLFERVSKDVVQINAGRWKYLVIARDDFSGLPETVALTRLTAK</sequence>
<organism evidence="3 4">
    <name type="scientific">Austropuccinia psidii MF-1</name>
    <dbReference type="NCBI Taxonomy" id="1389203"/>
    <lineage>
        <taxon>Eukaryota</taxon>
        <taxon>Fungi</taxon>
        <taxon>Dikarya</taxon>
        <taxon>Basidiomycota</taxon>
        <taxon>Pucciniomycotina</taxon>
        <taxon>Pucciniomycetes</taxon>
        <taxon>Pucciniales</taxon>
        <taxon>Sphaerophragmiaceae</taxon>
        <taxon>Austropuccinia</taxon>
    </lineage>
</organism>
<reference evidence="3" key="1">
    <citation type="submission" date="2021-03" db="EMBL/GenBank/DDBJ databases">
        <title>Draft genome sequence of rust myrtle Austropuccinia psidii MF-1, a brazilian biotype.</title>
        <authorList>
            <person name="Quecine M.C."/>
            <person name="Pachon D.M.R."/>
            <person name="Bonatelli M.L."/>
            <person name="Correr F.H."/>
            <person name="Franceschini L.M."/>
            <person name="Leite T.F."/>
            <person name="Margarido G.R.A."/>
            <person name="Almeida C.A."/>
            <person name="Ferrarezi J.A."/>
            <person name="Labate C.A."/>
        </authorList>
    </citation>
    <scope>NUCLEOTIDE SEQUENCE</scope>
    <source>
        <strain evidence="3">MF-1</strain>
    </source>
</reference>
<accession>A0A9Q3DJF7</accession>
<protein>
    <recommendedName>
        <fullName evidence="2">Integrase zinc-binding domain-containing protein</fullName>
    </recommendedName>
</protein>
<dbReference type="InterPro" id="IPR050951">
    <property type="entry name" value="Retrovirus_Pol_polyprotein"/>
</dbReference>
<evidence type="ECO:0000313" key="3">
    <source>
        <dbReference type="EMBL" id="MBW0501868.1"/>
    </source>
</evidence>
<comment type="caution">
    <text evidence="3">The sequence shown here is derived from an EMBL/GenBank/DDBJ whole genome shotgun (WGS) entry which is preliminary data.</text>
</comment>
<feature type="domain" description="Integrase zinc-binding" evidence="2">
    <location>
        <begin position="189"/>
        <end position="242"/>
    </location>
</feature>
<dbReference type="Pfam" id="PF17921">
    <property type="entry name" value="Integrase_H2C2"/>
    <property type="match status" value="1"/>
</dbReference>
<keyword evidence="4" id="KW-1185">Reference proteome</keyword>
<name>A0A9Q3DJF7_9BASI</name>
<dbReference type="FunFam" id="1.10.340.70:FF:000001">
    <property type="entry name" value="Retrovirus-related Pol polyprotein from transposon gypsy-like Protein"/>
    <property type="match status" value="1"/>
</dbReference>